<keyword evidence="2 4" id="KW-0328">Glycosyltransferase</keyword>
<dbReference type="PANTHER" id="PTHR11926">
    <property type="entry name" value="GLUCOSYL/GLUCURONOSYL TRANSFERASES"/>
    <property type="match status" value="1"/>
</dbReference>
<reference evidence="7 8" key="1">
    <citation type="journal article" date="2017" name="Nature">
        <title>The Apostasia genome and the evolution of orchids.</title>
        <authorList>
            <person name="Zhang G.Q."/>
            <person name="Liu K.W."/>
            <person name="Li Z."/>
            <person name="Lohaus R."/>
            <person name="Hsiao Y.Y."/>
            <person name="Niu S.C."/>
            <person name="Wang J.Y."/>
            <person name="Lin Y.C."/>
            <person name="Xu Q."/>
            <person name="Chen L.J."/>
            <person name="Yoshida K."/>
            <person name="Fujiwara S."/>
            <person name="Wang Z.W."/>
            <person name="Zhang Y.Q."/>
            <person name="Mitsuda N."/>
            <person name="Wang M."/>
            <person name="Liu G.H."/>
            <person name="Pecoraro L."/>
            <person name="Huang H.X."/>
            <person name="Xiao X.J."/>
            <person name="Lin M."/>
            <person name="Wu X.Y."/>
            <person name="Wu W.L."/>
            <person name="Chen Y.Y."/>
            <person name="Chang S.B."/>
            <person name="Sakamoto S."/>
            <person name="Ohme-Takagi M."/>
            <person name="Yagi M."/>
            <person name="Zeng S.J."/>
            <person name="Shen C.Y."/>
            <person name="Yeh C.M."/>
            <person name="Luo Y.B."/>
            <person name="Tsai W.C."/>
            <person name="Van de Peer Y."/>
            <person name="Liu Z.J."/>
        </authorList>
    </citation>
    <scope>NUCLEOTIDE SEQUENCE [LARGE SCALE GENOMIC DNA]</scope>
    <source>
        <strain evidence="8">cv. Shenzhen</strain>
        <tissue evidence="7">Stem</tissue>
    </source>
</reference>
<proteinExistence type="inferred from homology"/>
<dbReference type="FunFam" id="3.40.50.2000:FF:000065">
    <property type="entry name" value="Glycosyltransferase"/>
    <property type="match status" value="1"/>
</dbReference>
<evidence type="ECO:0000259" key="6">
    <source>
        <dbReference type="Pfam" id="PF26168"/>
    </source>
</evidence>
<evidence type="ECO:0000256" key="5">
    <source>
        <dbReference type="RuleBase" id="RU362057"/>
    </source>
</evidence>
<dbReference type="OrthoDB" id="5835829at2759"/>
<evidence type="ECO:0000256" key="3">
    <source>
        <dbReference type="ARBA" id="ARBA00022679"/>
    </source>
</evidence>
<dbReference type="PROSITE" id="PS00375">
    <property type="entry name" value="UDPGT"/>
    <property type="match status" value="1"/>
</dbReference>
<dbReference type="Gene3D" id="3.40.50.2000">
    <property type="entry name" value="Glycogen Phosphorylase B"/>
    <property type="match status" value="3"/>
</dbReference>
<gene>
    <name evidence="7" type="primary">UGT85A5</name>
    <name evidence="7" type="ORF">AXF42_Ash002347</name>
</gene>
<dbReference type="Proteomes" id="UP000236161">
    <property type="component" value="Unassembled WGS sequence"/>
</dbReference>
<dbReference type="InterPro" id="IPR058980">
    <property type="entry name" value="Glyco_transf_N"/>
</dbReference>
<protein>
    <recommendedName>
        <fullName evidence="5">Glycosyltransferase</fullName>
        <ecNumber evidence="5">2.4.1.-</ecNumber>
    </recommendedName>
</protein>
<dbReference type="InterPro" id="IPR035595">
    <property type="entry name" value="UDP_glycos_trans_CS"/>
</dbReference>
<dbReference type="AlphaFoldDB" id="A0A2I0ANC4"/>
<keyword evidence="3 4" id="KW-0808">Transferase</keyword>
<evidence type="ECO:0000313" key="7">
    <source>
        <dbReference type="EMBL" id="PKA57043.1"/>
    </source>
</evidence>
<organism evidence="7 8">
    <name type="scientific">Apostasia shenzhenica</name>
    <dbReference type="NCBI Taxonomy" id="1088818"/>
    <lineage>
        <taxon>Eukaryota</taxon>
        <taxon>Viridiplantae</taxon>
        <taxon>Streptophyta</taxon>
        <taxon>Embryophyta</taxon>
        <taxon>Tracheophyta</taxon>
        <taxon>Spermatophyta</taxon>
        <taxon>Magnoliopsida</taxon>
        <taxon>Liliopsida</taxon>
        <taxon>Asparagales</taxon>
        <taxon>Orchidaceae</taxon>
        <taxon>Apostasioideae</taxon>
        <taxon>Apostasia</taxon>
    </lineage>
</organism>
<dbReference type="Pfam" id="PF26168">
    <property type="entry name" value="Glyco_transf_N"/>
    <property type="match status" value="1"/>
</dbReference>
<accession>A0A2I0ANC4</accession>
<dbReference type="GO" id="GO:0080044">
    <property type="term" value="F:quercetin 7-O-glucosyltransferase activity"/>
    <property type="evidence" value="ECO:0007669"/>
    <property type="project" value="TreeGrafter"/>
</dbReference>
<dbReference type="GO" id="GO:0080043">
    <property type="term" value="F:quercetin 3-O-glucosyltransferase activity"/>
    <property type="evidence" value="ECO:0007669"/>
    <property type="project" value="TreeGrafter"/>
</dbReference>
<sequence>MSSEQLVEFAWGLANSGYDFLWVVRPDLVKGENAVLPPDFTEEVGGRGLIASWCAQEEVLAHPAVGVFLTHSGWNSTLESLCSGVPMICWPFFAEQQTNCKYACTAAENKPHAVCIPYPAQGHINPMLKLAKLLHTHGFHITFVLTDYNYSRLSRSQGPAAVAGLPDFRFESIPDSLPRSSDDDDDATQDIPALCRSITVNFLSPFRSLLAKLNSAASPPVSCVVSDGVMTFTLDAAAELGLPEVLLWTASACGFVAYSHYRDLVDRGLVPLKVDWVAGLTEGFSLKDFPSFIRTTDPDDIMLNFLIRETSRAPAASAFVLNSFDELEHSAIAALQNNLLLPIYTVGSLSLLCGRIIPKGSPLRGIRGSLWKEDSDCLGWLDGRDPASVVYVNFGSITVMSSEQLVEFAWGWRTAATTFHVVVRPDLVKGEEAVLPPEFTEEVGGRGVDWRVWCAQGGSAGARRLSGRSFLTHSGWNSTPWRASASGCRLIAGRSCRAAETNCKYAWH</sequence>
<evidence type="ECO:0000256" key="2">
    <source>
        <dbReference type="ARBA" id="ARBA00022676"/>
    </source>
</evidence>
<keyword evidence="8" id="KW-1185">Reference proteome</keyword>
<dbReference type="Pfam" id="PF00201">
    <property type="entry name" value="UDPGT"/>
    <property type="match status" value="1"/>
</dbReference>
<feature type="domain" description="Glycosyltransferase N-terminal" evidence="6">
    <location>
        <begin position="114"/>
        <end position="246"/>
    </location>
</feature>
<dbReference type="CDD" id="cd03784">
    <property type="entry name" value="GT1_Gtf-like"/>
    <property type="match status" value="2"/>
</dbReference>
<dbReference type="EC" id="2.4.1.-" evidence="5"/>
<name>A0A2I0ANC4_9ASPA</name>
<dbReference type="InterPro" id="IPR002213">
    <property type="entry name" value="UDP_glucos_trans"/>
</dbReference>
<dbReference type="PANTHER" id="PTHR11926:SF774">
    <property type="entry name" value="UDP-GLYCOSYLTRANSFERASE 85A1-RELATED"/>
    <property type="match status" value="1"/>
</dbReference>
<dbReference type="EMBL" id="KZ451969">
    <property type="protein sequence ID" value="PKA57043.1"/>
    <property type="molecule type" value="Genomic_DNA"/>
</dbReference>
<comment type="similarity">
    <text evidence="1 4">Belongs to the UDP-glycosyltransferase family.</text>
</comment>
<dbReference type="STRING" id="1088818.A0A2I0ANC4"/>
<dbReference type="SUPFAM" id="SSF53756">
    <property type="entry name" value="UDP-Glycosyltransferase/glycogen phosphorylase"/>
    <property type="match status" value="2"/>
</dbReference>
<evidence type="ECO:0000256" key="1">
    <source>
        <dbReference type="ARBA" id="ARBA00009995"/>
    </source>
</evidence>
<evidence type="ECO:0000313" key="8">
    <source>
        <dbReference type="Proteomes" id="UP000236161"/>
    </source>
</evidence>
<evidence type="ECO:0000256" key="4">
    <source>
        <dbReference type="RuleBase" id="RU003718"/>
    </source>
</evidence>